<sequence>MPNSFERTKHWFIIDTVIYSCSMSDPDYKNPFAALFPCSDENDAFKAGVIPSEIIDRPSKSGECGSQESSSSEMQSVDVAVPKADDREKHVSSHFYEEVFRITLSRETCCNKNGPASLIFLNEVHVALCYQKEIDENCIDRAVFERLLLEDPIQHIVRRKTYDDDDAVTSEKRLIFYMYQCYYRLKSYTDYKIGPFETAHHVIVTQSASALCNPELFPDAKLAEDLMKLLLHYHDETGHCEILSQFLVDVTTSIVEIDNGTLAEIIRPAFSHLQEKLSTTSLSDRNLFIYIDILNYFAGSDHLIKALLKHSMPNEIKNGKAYQNSLLGLPLGVSCLPKSEFDRYEFFQEPSRYSNQEHAITEERLSVPLITIARNMHCLFEKILRKSAESRELLLQWIGNCLDANSGRAKIWNSQLPEVYASLHGSDGFFINLLAVLLLLCKPFSEPCSPKLMKVNPFYCAAPISSETLKNGVHIKSIASETCLLPRDEPMEADERIYNFMTECFFATHYAFRIGFHVVNEKMVKQNQELIRTQRLYEETRLQGGESSEIGQQLKEKMERGMTRFLSYRTALLVPETLHLMLKFHIATATWLVNLSTNEDLNVYRTSKFPPLNETSCNLSYVPEFIVENIIDCTIFLKRFNTKSFELVGHHLDHFMTLILMFMGSPERVKNPHLRAHLAEMLESLMPEDETNTLLSSVYREKLFTTHYFVGEMIPTLLNVFVSIEMTGQSVAFEQKFQYRRPMYIVLDYLWNFDVHKNKMKEVAEIAEQNMESPHPPIFLHFINLLINDAIFLLDEALSYMSKLREIQQARDSGSWNSMSPDQQQQQEGNFHHMGLLAKFHNVMSNETINTLQWLTSEIKSIFCHPTIVDRITAMLNYFLLNLVGPQKKNFKVKDLKEYEFKPQELVRDICKIYQNLGSFEDEYAERFCAAVSRDGRSYTGDLFPLAQVVLNKIGQGVLATQLEVIASKVHHLAVKQQQDDELLLGAPDEFLDPIMNTLMNDPVKLPSSGVTVDRATIARHLLSDQTDPFNRSPLTMDMVIPNEELKSKMEKWFQERRSGSNT</sequence>
<dbReference type="SUPFAM" id="SSF57850">
    <property type="entry name" value="RING/U-box"/>
    <property type="match status" value="1"/>
</dbReference>
<dbReference type="EMBL" id="BMAW01051873">
    <property type="protein sequence ID" value="GFS82963.1"/>
    <property type="molecule type" value="Genomic_DNA"/>
</dbReference>
<dbReference type="OrthoDB" id="20295at2759"/>
<dbReference type="InterPro" id="IPR045132">
    <property type="entry name" value="UBE4"/>
</dbReference>
<accession>A0A8X6MXR3</accession>
<evidence type="ECO:0000256" key="4">
    <source>
        <dbReference type="ARBA" id="ARBA00007434"/>
    </source>
</evidence>
<evidence type="ECO:0000256" key="5">
    <source>
        <dbReference type="ARBA" id="ARBA00012483"/>
    </source>
</evidence>
<keyword evidence="7" id="KW-0808">Transferase</keyword>
<proteinExistence type="inferred from homology"/>
<dbReference type="GO" id="GO:0005634">
    <property type="term" value="C:nucleus"/>
    <property type="evidence" value="ECO:0007669"/>
    <property type="project" value="TreeGrafter"/>
</dbReference>
<evidence type="ECO:0000256" key="2">
    <source>
        <dbReference type="ARBA" id="ARBA00004496"/>
    </source>
</evidence>
<feature type="domain" description="U-box" evidence="13">
    <location>
        <begin position="986"/>
        <end position="1060"/>
    </location>
</feature>
<evidence type="ECO:0000256" key="11">
    <source>
        <dbReference type="ARBA" id="ARBA00040077"/>
    </source>
</evidence>
<dbReference type="GO" id="GO:0006511">
    <property type="term" value="P:ubiquitin-dependent protein catabolic process"/>
    <property type="evidence" value="ECO:0007669"/>
    <property type="project" value="InterPro"/>
</dbReference>
<dbReference type="GO" id="GO:0034450">
    <property type="term" value="F:ubiquitin-ubiquitin ligase activity"/>
    <property type="evidence" value="ECO:0007669"/>
    <property type="project" value="InterPro"/>
</dbReference>
<protein>
    <recommendedName>
        <fullName evidence="11">Ubiquitin conjugation factor E4 A</fullName>
        <ecNumber evidence="5">2.3.2.27</ecNumber>
    </recommendedName>
</protein>
<dbReference type="SMART" id="SM00504">
    <property type="entry name" value="Ubox"/>
    <property type="match status" value="1"/>
</dbReference>
<keyword evidence="6" id="KW-0963">Cytoplasm</keyword>
<dbReference type="CDD" id="cd16657">
    <property type="entry name" value="RING-Ubox_UBE4A"/>
    <property type="match status" value="1"/>
</dbReference>
<dbReference type="GO" id="GO:0005737">
    <property type="term" value="C:cytoplasm"/>
    <property type="evidence" value="ECO:0007669"/>
    <property type="project" value="UniProtKB-SubCell"/>
</dbReference>
<dbReference type="FunFam" id="3.30.40.10:FF:000055">
    <property type="entry name" value="Ubiquitin conjugation factor e4 a"/>
    <property type="match status" value="1"/>
</dbReference>
<dbReference type="PANTHER" id="PTHR13931:SF16">
    <property type="entry name" value="UBIQUITIN CONJUGATION FACTOR E4 A"/>
    <property type="match status" value="1"/>
</dbReference>
<evidence type="ECO:0000259" key="13">
    <source>
        <dbReference type="PROSITE" id="PS51698"/>
    </source>
</evidence>
<evidence type="ECO:0000256" key="8">
    <source>
        <dbReference type="ARBA" id="ARBA00022786"/>
    </source>
</evidence>
<reference evidence="14" key="1">
    <citation type="submission" date="2020-08" db="EMBL/GenBank/DDBJ databases">
        <title>Multicomponent nature underlies the extraordinary mechanical properties of spider dragline silk.</title>
        <authorList>
            <person name="Kono N."/>
            <person name="Nakamura H."/>
            <person name="Mori M."/>
            <person name="Yoshida Y."/>
            <person name="Ohtoshi R."/>
            <person name="Malay A.D."/>
            <person name="Moran D.A.P."/>
            <person name="Tomita M."/>
            <person name="Numata K."/>
            <person name="Arakawa K."/>
        </authorList>
    </citation>
    <scope>NUCLEOTIDE SEQUENCE</scope>
</reference>
<evidence type="ECO:0000256" key="6">
    <source>
        <dbReference type="ARBA" id="ARBA00022490"/>
    </source>
</evidence>
<dbReference type="GO" id="GO:0000151">
    <property type="term" value="C:ubiquitin ligase complex"/>
    <property type="evidence" value="ECO:0007669"/>
    <property type="project" value="InterPro"/>
</dbReference>
<keyword evidence="8" id="KW-0833">Ubl conjugation pathway</keyword>
<comment type="caution">
    <text evidence="14">The sequence shown here is derived from an EMBL/GenBank/DDBJ whole genome shotgun (WGS) entry which is preliminary data.</text>
</comment>
<feature type="region of interest" description="Disordered" evidence="12">
    <location>
        <begin position="56"/>
        <end position="78"/>
    </location>
</feature>
<comment type="catalytic activity">
    <reaction evidence="1">
        <text>S-ubiquitinyl-[E2 ubiquitin-conjugating enzyme]-L-cysteine + [acceptor protein]-L-lysine = [E2 ubiquitin-conjugating enzyme]-L-cysteine + N(6)-ubiquitinyl-[acceptor protein]-L-lysine.</text>
        <dbReference type="EC" id="2.3.2.27"/>
    </reaction>
</comment>
<comment type="similarity">
    <text evidence="4">Belongs to the ubiquitin conjugation factor E4 family.</text>
</comment>
<keyword evidence="9" id="KW-0007">Acetylation</keyword>
<evidence type="ECO:0000256" key="1">
    <source>
        <dbReference type="ARBA" id="ARBA00000900"/>
    </source>
</evidence>
<dbReference type="Pfam" id="PF04564">
    <property type="entry name" value="U-box"/>
    <property type="match status" value="1"/>
</dbReference>
<comment type="function">
    <text evidence="10">Ubiquitin-protein ligase that probably functions as an E3 ligase in conjunction with specific E1 and E2 ligases. May also function as an E4 ligase mediating the assembly of polyubiquitin chains on substrates ubiquitinated by another E3 ubiquitin ligase. Mediates 'Lys-48'-linked polyubiquitination of substrates.</text>
</comment>
<gene>
    <name evidence="14" type="primary">UBE4A</name>
    <name evidence="14" type="ORF">NPIL_534381</name>
</gene>
<evidence type="ECO:0000256" key="12">
    <source>
        <dbReference type="SAM" id="MobiDB-lite"/>
    </source>
</evidence>
<keyword evidence="15" id="KW-1185">Reference proteome</keyword>
<evidence type="ECO:0000256" key="7">
    <source>
        <dbReference type="ARBA" id="ARBA00022679"/>
    </source>
</evidence>
<evidence type="ECO:0000256" key="10">
    <source>
        <dbReference type="ARBA" id="ARBA00037624"/>
    </source>
</evidence>
<dbReference type="AlphaFoldDB" id="A0A8X6MXR3"/>
<dbReference type="Proteomes" id="UP000887013">
    <property type="component" value="Unassembled WGS sequence"/>
</dbReference>
<dbReference type="EC" id="2.3.2.27" evidence="5"/>
<evidence type="ECO:0000313" key="14">
    <source>
        <dbReference type="EMBL" id="GFS82963.1"/>
    </source>
</evidence>
<name>A0A8X6MXR3_NEPPI</name>
<organism evidence="14 15">
    <name type="scientific">Nephila pilipes</name>
    <name type="common">Giant wood spider</name>
    <name type="synonym">Nephila maculata</name>
    <dbReference type="NCBI Taxonomy" id="299642"/>
    <lineage>
        <taxon>Eukaryota</taxon>
        <taxon>Metazoa</taxon>
        <taxon>Ecdysozoa</taxon>
        <taxon>Arthropoda</taxon>
        <taxon>Chelicerata</taxon>
        <taxon>Arachnida</taxon>
        <taxon>Araneae</taxon>
        <taxon>Araneomorphae</taxon>
        <taxon>Entelegynae</taxon>
        <taxon>Araneoidea</taxon>
        <taxon>Nephilidae</taxon>
        <taxon>Nephila</taxon>
    </lineage>
</organism>
<dbReference type="GO" id="GO:0036503">
    <property type="term" value="P:ERAD pathway"/>
    <property type="evidence" value="ECO:0007669"/>
    <property type="project" value="InterPro"/>
</dbReference>
<feature type="compositionally biased region" description="Low complexity" evidence="12">
    <location>
        <begin position="61"/>
        <end position="76"/>
    </location>
</feature>
<dbReference type="InterPro" id="IPR003613">
    <property type="entry name" value="Ubox_domain"/>
</dbReference>
<dbReference type="PROSITE" id="PS51698">
    <property type="entry name" value="U_BOX"/>
    <property type="match status" value="1"/>
</dbReference>
<dbReference type="InterPro" id="IPR019474">
    <property type="entry name" value="Ub_conjug_fac_E4_core"/>
</dbReference>
<dbReference type="Pfam" id="PF10408">
    <property type="entry name" value="Ufd2P_core"/>
    <property type="match status" value="1"/>
</dbReference>
<evidence type="ECO:0000313" key="15">
    <source>
        <dbReference type="Proteomes" id="UP000887013"/>
    </source>
</evidence>
<comment type="subcellular location">
    <subcellularLocation>
        <location evidence="2">Cytoplasm</location>
    </subcellularLocation>
</comment>
<comment type="pathway">
    <text evidence="3">Protein modification; protein ubiquitination.</text>
</comment>
<evidence type="ECO:0000256" key="9">
    <source>
        <dbReference type="ARBA" id="ARBA00022990"/>
    </source>
</evidence>
<dbReference type="Gene3D" id="3.30.40.10">
    <property type="entry name" value="Zinc/RING finger domain, C3HC4 (zinc finger)"/>
    <property type="match status" value="1"/>
</dbReference>
<evidence type="ECO:0000256" key="3">
    <source>
        <dbReference type="ARBA" id="ARBA00004906"/>
    </source>
</evidence>
<dbReference type="PANTHER" id="PTHR13931">
    <property type="entry name" value="UBIQUITINATION FACTOR E4"/>
    <property type="match status" value="1"/>
</dbReference>
<dbReference type="InterPro" id="IPR013083">
    <property type="entry name" value="Znf_RING/FYVE/PHD"/>
</dbReference>
<dbReference type="GO" id="GO:0000209">
    <property type="term" value="P:protein polyubiquitination"/>
    <property type="evidence" value="ECO:0007669"/>
    <property type="project" value="TreeGrafter"/>
</dbReference>